<dbReference type="InterPro" id="IPR046335">
    <property type="entry name" value="LacI/GalR-like_sensor"/>
</dbReference>
<dbReference type="PANTHER" id="PTHR30146:SF138">
    <property type="entry name" value="TRANSCRIPTIONAL REGULATORY PROTEIN"/>
    <property type="match status" value="1"/>
</dbReference>
<feature type="region of interest" description="Disordered" evidence="4">
    <location>
        <begin position="344"/>
        <end position="366"/>
    </location>
</feature>
<dbReference type="PANTHER" id="PTHR30146">
    <property type="entry name" value="LACI-RELATED TRANSCRIPTIONAL REPRESSOR"/>
    <property type="match status" value="1"/>
</dbReference>
<evidence type="ECO:0000256" key="1">
    <source>
        <dbReference type="ARBA" id="ARBA00023015"/>
    </source>
</evidence>
<dbReference type="GO" id="GO:0000976">
    <property type="term" value="F:transcription cis-regulatory region binding"/>
    <property type="evidence" value="ECO:0007669"/>
    <property type="project" value="TreeGrafter"/>
</dbReference>
<keyword evidence="7" id="KW-1185">Reference proteome</keyword>
<dbReference type="SMART" id="SM00354">
    <property type="entry name" value="HTH_LACI"/>
    <property type="match status" value="1"/>
</dbReference>
<evidence type="ECO:0000313" key="7">
    <source>
        <dbReference type="Proteomes" id="UP000600449"/>
    </source>
</evidence>
<protein>
    <submittedName>
        <fullName evidence="6">LacI family transcriptional regulator</fullName>
    </submittedName>
</protein>
<evidence type="ECO:0000259" key="5">
    <source>
        <dbReference type="PROSITE" id="PS50932"/>
    </source>
</evidence>
<dbReference type="Gene3D" id="3.40.50.2300">
    <property type="match status" value="2"/>
</dbReference>
<dbReference type="Proteomes" id="UP000600449">
    <property type="component" value="Unassembled WGS sequence"/>
</dbReference>
<feature type="compositionally biased region" description="Basic and acidic residues" evidence="4">
    <location>
        <begin position="349"/>
        <end position="358"/>
    </location>
</feature>
<dbReference type="GO" id="GO:0003700">
    <property type="term" value="F:DNA-binding transcription factor activity"/>
    <property type="evidence" value="ECO:0007669"/>
    <property type="project" value="TreeGrafter"/>
</dbReference>
<dbReference type="EMBL" id="BMMF01000004">
    <property type="protein sequence ID" value="GGK29673.1"/>
    <property type="molecule type" value="Genomic_DNA"/>
</dbReference>
<dbReference type="RefSeq" id="WP_188911292.1">
    <property type="nucleotide sequence ID" value="NZ_BMMF01000004.1"/>
</dbReference>
<dbReference type="InterPro" id="IPR028082">
    <property type="entry name" value="Peripla_BP_I"/>
</dbReference>
<gene>
    <name evidence="6" type="ORF">GCM10011322_15110</name>
</gene>
<accession>A0A917Q6B4</accession>
<feature type="domain" description="HTH lacI-type" evidence="5">
    <location>
        <begin position="4"/>
        <end position="59"/>
    </location>
</feature>
<reference evidence="6 7" key="1">
    <citation type="journal article" date="2014" name="Int. J. Syst. Evol. Microbiol.">
        <title>Complete genome sequence of Corynebacterium casei LMG S-19264T (=DSM 44701T), isolated from a smear-ripened cheese.</title>
        <authorList>
            <consortium name="US DOE Joint Genome Institute (JGI-PGF)"/>
            <person name="Walter F."/>
            <person name="Albersmeier A."/>
            <person name="Kalinowski J."/>
            <person name="Ruckert C."/>
        </authorList>
    </citation>
    <scope>NUCLEOTIDE SEQUENCE [LARGE SCALE GENOMIC DNA]</scope>
    <source>
        <strain evidence="6 7">CGMCC 1.9161</strain>
    </source>
</reference>
<dbReference type="PROSITE" id="PS50932">
    <property type="entry name" value="HTH_LACI_2"/>
    <property type="match status" value="1"/>
</dbReference>
<evidence type="ECO:0000256" key="4">
    <source>
        <dbReference type="SAM" id="MobiDB-lite"/>
    </source>
</evidence>
<keyword evidence="1" id="KW-0805">Transcription regulation</keyword>
<keyword evidence="3" id="KW-0804">Transcription</keyword>
<dbReference type="Gene3D" id="1.10.260.40">
    <property type="entry name" value="lambda repressor-like DNA-binding domains"/>
    <property type="match status" value="1"/>
</dbReference>
<organism evidence="6 7">
    <name type="scientific">Salinarimonas ramus</name>
    <dbReference type="NCBI Taxonomy" id="690164"/>
    <lineage>
        <taxon>Bacteria</taxon>
        <taxon>Pseudomonadati</taxon>
        <taxon>Pseudomonadota</taxon>
        <taxon>Alphaproteobacteria</taxon>
        <taxon>Hyphomicrobiales</taxon>
        <taxon>Salinarimonadaceae</taxon>
        <taxon>Salinarimonas</taxon>
    </lineage>
</organism>
<dbReference type="InterPro" id="IPR000843">
    <property type="entry name" value="HTH_LacI"/>
</dbReference>
<dbReference type="AlphaFoldDB" id="A0A917Q6B4"/>
<name>A0A917Q6B4_9HYPH</name>
<evidence type="ECO:0000256" key="3">
    <source>
        <dbReference type="ARBA" id="ARBA00023163"/>
    </source>
</evidence>
<sequence>MKKARLKDVAVLAGVSQGTVSNVFNRPELVREELRERVLAAAKKIGFRGPAPAGRVLRSGRSNLIALVVDASLHYILNDPFGQKLLSGIAEVCDAEHIGLTIVSADAERRDGWSIESAIVDGFILFCITEDNTLVELARRRGLPFVAVDSGEVPGAGAVDVDDRTAAAEAARHLTGLGHRRIGILSLEMDDKERTGLVDEARFATISYTTPRSRLLGYRDAFAEADVDPADVVVYECLNDAPSVEEAIRVMFAPGREHPTALLAMSDTMALAACGALARMGLSVPHDVSIVGFDDVPEAERASPPLTTIRQPVEEKGRVAARMLLAGEREHRVLPTSLVVRASTIPAPSEKRSARAAREPAPVQDL</sequence>
<keyword evidence="2" id="KW-0238">DNA-binding</keyword>
<dbReference type="Pfam" id="PF13377">
    <property type="entry name" value="Peripla_BP_3"/>
    <property type="match status" value="1"/>
</dbReference>
<dbReference type="SUPFAM" id="SSF53822">
    <property type="entry name" value="Periplasmic binding protein-like I"/>
    <property type="match status" value="1"/>
</dbReference>
<proteinExistence type="predicted"/>
<dbReference type="CDD" id="cd01392">
    <property type="entry name" value="HTH_LacI"/>
    <property type="match status" value="1"/>
</dbReference>
<dbReference type="SUPFAM" id="SSF47413">
    <property type="entry name" value="lambda repressor-like DNA-binding domains"/>
    <property type="match status" value="1"/>
</dbReference>
<evidence type="ECO:0000256" key="2">
    <source>
        <dbReference type="ARBA" id="ARBA00023125"/>
    </source>
</evidence>
<comment type="caution">
    <text evidence="6">The sequence shown here is derived from an EMBL/GenBank/DDBJ whole genome shotgun (WGS) entry which is preliminary data.</text>
</comment>
<dbReference type="Pfam" id="PF00356">
    <property type="entry name" value="LacI"/>
    <property type="match status" value="1"/>
</dbReference>
<dbReference type="InterPro" id="IPR010982">
    <property type="entry name" value="Lambda_DNA-bd_dom_sf"/>
</dbReference>
<dbReference type="CDD" id="cd06279">
    <property type="entry name" value="PBP1_LacI-like"/>
    <property type="match status" value="1"/>
</dbReference>
<evidence type="ECO:0000313" key="6">
    <source>
        <dbReference type="EMBL" id="GGK29673.1"/>
    </source>
</evidence>